<proteinExistence type="predicted"/>
<dbReference type="OrthoDB" id="2405052at2759"/>
<organism evidence="2 3">
    <name type="scientific">Parasitella parasitica</name>
    <dbReference type="NCBI Taxonomy" id="35722"/>
    <lineage>
        <taxon>Eukaryota</taxon>
        <taxon>Fungi</taxon>
        <taxon>Fungi incertae sedis</taxon>
        <taxon>Mucoromycota</taxon>
        <taxon>Mucoromycotina</taxon>
        <taxon>Mucoromycetes</taxon>
        <taxon>Mucorales</taxon>
        <taxon>Mucorineae</taxon>
        <taxon>Mucoraceae</taxon>
        <taxon>Parasitella</taxon>
    </lineage>
</organism>
<dbReference type="EMBL" id="LN733219">
    <property type="protein sequence ID" value="CEP16581.1"/>
    <property type="molecule type" value="Genomic_DNA"/>
</dbReference>
<protein>
    <recommendedName>
        <fullName evidence="4">Mediator of RNA polymerase II transcription subunit 9</fullName>
    </recommendedName>
</protein>
<accession>A0A0B7NDJ4</accession>
<sequence>MSEQQGQDHFLSSTPVNVAIKALQRQVDQLKRIVSKSDDEPITQDDSSNEVLHQEIKELRIQNEKAEYRIKILLRALEEKDKK</sequence>
<keyword evidence="1" id="KW-0175">Coiled coil</keyword>
<evidence type="ECO:0000313" key="3">
    <source>
        <dbReference type="Proteomes" id="UP000054107"/>
    </source>
</evidence>
<feature type="coiled-coil region" evidence="1">
    <location>
        <begin position="20"/>
        <end position="83"/>
    </location>
</feature>
<evidence type="ECO:0000313" key="2">
    <source>
        <dbReference type="EMBL" id="CEP16581.1"/>
    </source>
</evidence>
<dbReference type="Proteomes" id="UP000054107">
    <property type="component" value="Unassembled WGS sequence"/>
</dbReference>
<reference evidence="2 3" key="1">
    <citation type="submission" date="2014-09" db="EMBL/GenBank/DDBJ databases">
        <authorList>
            <person name="Ellenberger Sabrina"/>
        </authorList>
    </citation>
    <scope>NUCLEOTIDE SEQUENCE [LARGE SCALE GENOMIC DNA]</scope>
    <source>
        <strain evidence="2 3">CBS 412.66</strain>
    </source>
</reference>
<dbReference type="AlphaFoldDB" id="A0A0B7NDJ4"/>
<keyword evidence="3" id="KW-1185">Reference proteome</keyword>
<evidence type="ECO:0008006" key="4">
    <source>
        <dbReference type="Google" id="ProtNLM"/>
    </source>
</evidence>
<evidence type="ECO:0000256" key="1">
    <source>
        <dbReference type="SAM" id="Coils"/>
    </source>
</evidence>
<name>A0A0B7NDJ4_9FUNG</name>
<gene>
    <name evidence="2" type="primary">PARPA_10853.1 scaffold 41979</name>
</gene>